<accession>A0ABP0IZI4</accession>
<reference evidence="1 2" key="1">
    <citation type="submission" date="2024-02" db="EMBL/GenBank/DDBJ databases">
        <authorList>
            <person name="Chen Y."/>
            <person name="Shah S."/>
            <person name="Dougan E. K."/>
            <person name="Thang M."/>
            <person name="Chan C."/>
        </authorList>
    </citation>
    <scope>NUCLEOTIDE SEQUENCE [LARGE SCALE GENOMIC DNA]</scope>
</reference>
<sequence length="203" mass="22719">MAFLKAIKCFKSRAKVLPETMYRVHLESEGPYGLMLCGHETIQCLVIVSIQKSKAVKAWNSDHPHCRIEEGHSLMEVNGHTEPKQMLDELRRAKAVDLLVSAEPNAQQLSVFRAARALKLKSDAVDTFLEEVTSCDVEPCSICHEEMCCHNTHTAQHAAQHAAAVVRLPCGHHFHQKCVKKWLVGGRGDPRCPLCNRIFEVAC</sequence>
<dbReference type="CDD" id="cd16448">
    <property type="entry name" value="RING-H2"/>
    <property type="match status" value="1"/>
</dbReference>
<dbReference type="PROSITE" id="PS50089">
    <property type="entry name" value="ZF_RING_2"/>
    <property type="match status" value="1"/>
</dbReference>
<evidence type="ECO:0000313" key="1">
    <source>
        <dbReference type="EMBL" id="CAK9007419.1"/>
    </source>
</evidence>
<gene>
    <name evidence="1" type="ORF">CCMP2556_LOCUS8833</name>
</gene>
<organism evidence="1 2">
    <name type="scientific">Durusdinium trenchii</name>
    <dbReference type="NCBI Taxonomy" id="1381693"/>
    <lineage>
        <taxon>Eukaryota</taxon>
        <taxon>Sar</taxon>
        <taxon>Alveolata</taxon>
        <taxon>Dinophyceae</taxon>
        <taxon>Suessiales</taxon>
        <taxon>Symbiodiniaceae</taxon>
        <taxon>Durusdinium</taxon>
    </lineage>
</organism>
<keyword evidence="2" id="KW-1185">Reference proteome</keyword>
<protein>
    <submittedName>
        <fullName evidence="1">Uncharacterized protein</fullName>
    </submittedName>
</protein>
<dbReference type="InterPro" id="IPR001841">
    <property type="entry name" value="Znf_RING"/>
</dbReference>
<name>A0ABP0IZI4_9DINO</name>
<dbReference type="InterPro" id="IPR027370">
    <property type="entry name" value="Znf-RING_euk"/>
</dbReference>
<evidence type="ECO:0000313" key="2">
    <source>
        <dbReference type="Proteomes" id="UP001642484"/>
    </source>
</evidence>
<comment type="caution">
    <text evidence="1">The sequence shown here is derived from an EMBL/GenBank/DDBJ whole genome shotgun (WGS) entry which is preliminary data.</text>
</comment>
<dbReference type="SUPFAM" id="SSF57850">
    <property type="entry name" value="RING/U-box"/>
    <property type="match status" value="1"/>
</dbReference>
<dbReference type="Gene3D" id="3.30.40.10">
    <property type="entry name" value="Zinc/RING finger domain, C3HC4 (zinc finger)"/>
    <property type="match status" value="1"/>
</dbReference>
<dbReference type="Pfam" id="PF13445">
    <property type="entry name" value="zf-RING_UBOX"/>
    <property type="match status" value="1"/>
</dbReference>
<dbReference type="SMART" id="SM00184">
    <property type="entry name" value="RING"/>
    <property type="match status" value="1"/>
</dbReference>
<proteinExistence type="predicted"/>
<dbReference type="InterPro" id="IPR013083">
    <property type="entry name" value="Znf_RING/FYVE/PHD"/>
</dbReference>
<dbReference type="EMBL" id="CAXAMN010004047">
    <property type="protein sequence ID" value="CAK9007419.1"/>
    <property type="molecule type" value="Genomic_DNA"/>
</dbReference>
<dbReference type="Proteomes" id="UP001642484">
    <property type="component" value="Unassembled WGS sequence"/>
</dbReference>